<keyword evidence="2" id="KW-1185">Reference proteome</keyword>
<evidence type="ECO:0000313" key="1">
    <source>
        <dbReference type="EMBL" id="PSR75195.1"/>
    </source>
</evidence>
<dbReference type="InParanoid" id="A0A2T2ZSI8"/>
<reference evidence="1 2" key="1">
    <citation type="journal article" date="2018" name="Mycol. Prog.">
        <title>Coniella lustricola, a new species from submerged detritus.</title>
        <authorList>
            <person name="Raudabaugh D.B."/>
            <person name="Iturriaga T."/>
            <person name="Carver A."/>
            <person name="Mondo S."/>
            <person name="Pangilinan J."/>
            <person name="Lipzen A."/>
            <person name="He G."/>
            <person name="Amirebrahimi M."/>
            <person name="Grigoriev I.V."/>
            <person name="Miller A.N."/>
        </authorList>
    </citation>
    <scope>NUCLEOTIDE SEQUENCE [LARGE SCALE GENOMIC DNA]</scope>
    <source>
        <strain evidence="1 2">B22-T-1</strain>
    </source>
</reference>
<name>A0A2T2ZSI8_9PEZI</name>
<gene>
    <name evidence="1" type="ORF">BD289DRAFT_200710</name>
</gene>
<evidence type="ECO:0000313" key="2">
    <source>
        <dbReference type="Proteomes" id="UP000241462"/>
    </source>
</evidence>
<sequence length="197" mass="21441">MVPPMLCRRQSLSGESRLQSALHSIRTSACCLQIADSARAAWQVPGARQLPRVAKLSASPISLILLPSLPWQRPFGRCAVARCGSAAVRREIWSDSSVLLGLSRCGGSQRLKRSKGRAVVARENFGTLLLAVVVEPLNMLEVDRLADFAAERKAQRTLLSRSTRETLSSTCHSGMPLISTTTTTARLRPARTPQLVL</sequence>
<dbReference type="Proteomes" id="UP000241462">
    <property type="component" value="Unassembled WGS sequence"/>
</dbReference>
<proteinExistence type="predicted"/>
<organism evidence="1 2">
    <name type="scientific">Coniella lustricola</name>
    <dbReference type="NCBI Taxonomy" id="2025994"/>
    <lineage>
        <taxon>Eukaryota</taxon>
        <taxon>Fungi</taxon>
        <taxon>Dikarya</taxon>
        <taxon>Ascomycota</taxon>
        <taxon>Pezizomycotina</taxon>
        <taxon>Sordariomycetes</taxon>
        <taxon>Sordariomycetidae</taxon>
        <taxon>Diaporthales</taxon>
        <taxon>Schizoparmaceae</taxon>
        <taxon>Coniella</taxon>
    </lineage>
</organism>
<dbReference type="EMBL" id="KZ678789">
    <property type="protein sequence ID" value="PSR75195.1"/>
    <property type="molecule type" value="Genomic_DNA"/>
</dbReference>
<accession>A0A2T2ZSI8</accession>
<protein>
    <submittedName>
        <fullName evidence="1">Uncharacterized protein</fullName>
    </submittedName>
</protein>
<dbReference type="AlphaFoldDB" id="A0A2T2ZSI8"/>